<evidence type="ECO:0000313" key="2">
    <source>
        <dbReference type="EMBL" id="WIY25228.1"/>
    </source>
</evidence>
<sequence length="178" mass="19779">MTDSLALRVADLPQNRPTTFDIRPDIAMLTALAKELGLRGLRKVKFAGKIEAQDRHDWLLTATLGATALQNCVISLDPVTARIDIPVKRYFLARAETSDEPEVEMPEDDNVEQLQSHIDPYAILIEALALALPQYPRKESAELGESVYTEPGQAPMRDEDTRPFAGLADLQSKLKPNQ</sequence>
<dbReference type="EMBL" id="CP127247">
    <property type="protein sequence ID" value="WIY25228.1"/>
    <property type="molecule type" value="Genomic_DNA"/>
</dbReference>
<dbReference type="InterPro" id="IPR003772">
    <property type="entry name" value="YceD"/>
</dbReference>
<reference evidence="2 3" key="1">
    <citation type="submission" date="2023-06" db="EMBL/GenBank/DDBJ databases">
        <title>Parasedimentitalea psychrophila sp. nov., a psychrophilic bacterium isolated from deep-sea sediment.</title>
        <authorList>
            <person name="Li A."/>
        </authorList>
    </citation>
    <scope>NUCLEOTIDE SEQUENCE [LARGE SCALE GENOMIC DNA]</scope>
    <source>
        <strain evidence="2 3">QS115</strain>
    </source>
</reference>
<dbReference type="Pfam" id="PF02620">
    <property type="entry name" value="YceD"/>
    <property type="match status" value="1"/>
</dbReference>
<name>A0A9Y2KYW9_9RHOB</name>
<protein>
    <submittedName>
        <fullName evidence="2">DUF177 domain-containing protein</fullName>
    </submittedName>
</protein>
<dbReference type="RefSeq" id="WP_270920278.1">
    <property type="nucleotide sequence ID" value="NZ_CP127247.1"/>
</dbReference>
<dbReference type="Proteomes" id="UP001238334">
    <property type="component" value="Chromosome"/>
</dbReference>
<accession>A0A9Y2KYW9</accession>
<organism evidence="2 3">
    <name type="scientific">Parasedimentitalea psychrophila</name>
    <dbReference type="NCBI Taxonomy" id="2997337"/>
    <lineage>
        <taxon>Bacteria</taxon>
        <taxon>Pseudomonadati</taxon>
        <taxon>Pseudomonadota</taxon>
        <taxon>Alphaproteobacteria</taxon>
        <taxon>Rhodobacterales</taxon>
        <taxon>Paracoccaceae</taxon>
        <taxon>Parasedimentitalea</taxon>
    </lineage>
</organism>
<evidence type="ECO:0000313" key="3">
    <source>
        <dbReference type="Proteomes" id="UP001238334"/>
    </source>
</evidence>
<keyword evidence="3" id="KW-1185">Reference proteome</keyword>
<proteinExistence type="predicted"/>
<evidence type="ECO:0000256" key="1">
    <source>
        <dbReference type="SAM" id="MobiDB-lite"/>
    </source>
</evidence>
<gene>
    <name evidence="2" type="ORF">QPJ95_22555</name>
</gene>
<feature type="region of interest" description="Disordered" evidence="1">
    <location>
        <begin position="142"/>
        <end position="178"/>
    </location>
</feature>
<dbReference type="KEGG" id="ppso:QPJ95_22555"/>
<dbReference type="AlphaFoldDB" id="A0A9Y2KYW9"/>